<gene>
    <name evidence="1" type="ORF">GDO78_016743</name>
</gene>
<proteinExistence type="predicted"/>
<dbReference type="AlphaFoldDB" id="A0A8J6B079"/>
<protein>
    <submittedName>
        <fullName evidence="1">Uncharacterized protein</fullName>
    </submittedName>
</protein>
<organism evidence="1 2">
    <name type="scientific">Eleutherodactylus coqui</name>
    <name type="common">Puerto Rican coqui</name>
    <dbReference type="NCBI Taxonomy" id="57060"/>
    <lineage>
        <taxon>Eukaryota</taxon>
        <taxon>Metazoa</taxon>
        <taxon>Chordata</taxon>
        <taxon>Craniata</taxon>
        <taxon>Vertebrata</taxon>
        <taxon>Euteleostomi</taxon>
        <taxon>Amphibia</taxon>
        <taxon>Batrachia</taxon>
        <taxon>Anura</taxon>
        <taxon>Neobatrachia</taxon>
        <taxon>Hyloidea</taxon>
        <taxon>Eleutherodactylidae</taxon>
        <taxon>Eleutherodactylinae</taxon>
        <taxon>Eleutherodactylus</taxon>
        <taxon>Eleutherodactylus</taxon>
    </lineage>
</organism>
<comment type="caution">
    <text evidence="1">The sequence shown here is derived from an EMBL/GenBank/DDBJ whole genome shotgun (WGS) entry which is preliminary data.</text>
</comment>
<dbReference type="EMBL" id="WNTK01020984">
    <property type="protein sequence ID" value="KAG9461477.1"/>
    <property type="molecule type" value="Genomic_DNA"/>
</dbReference>
<evidence type="ECO:0000313" key="1">
    <source>
        <dbReference type="EMBL" id="KAG9461477.1"/>
    </source>
</evidence>
<evidence type="ECO:0000313" key="2">
    <source>
        <dbReference type="Proteomes" id="UP000770717"/>
    </source>
</evidence>
<name>A0A8J6B079_ELECQ</name>
<accession>A0A8J6B079</accession>
<keyword evidence="2" id="KW-1185">Reference proteome</keyword>
<sequence length="79" mass="8938">MIVELPSLSRTCLPSPRCLCFWLLTTRTLLFSPRPVRVIGFLDSWFTGLESPSIIPRLFSHHWISVSQVTADVSDLHVG</sequence>
<dbReference type="Proteomes" id="UP000770717">
    <property type="component" value="Unassembled WGS sequence"/>
</dbReference>
<reference evidence="1" key="1">
    <citation type="thesis" date="2020" institute="ProQuest LLC" country="789 East Eisenhower Parkway, Ann Arbor, MI, USA">
        <title>Comparative Genomics and Chromosome Evolution.</title>
        <authorList>
            <person name="Mudd A.B."/>
        </authorList>
    </citation>
    <scope>NUCLEOTIDE SEQUENCE</scope>
    <source>
        <strain evidence="1">HN-11 Male</strain>
        <tissue evidence="1">Kidney and liver</tissue>
    </source>
</reference>